<protein>
    <submittedName>
        <fullName evidence="1">Aromatic ring-opening dioxygenase LigA</fullName>
    </submittedName>
</protein>
<dbReference type="Pfam" id="PF13469">
    <property type="entry name" value="Sulfotransfer_3"/>
    <property type="match status" value="1"/>
</dbReference>
<dbReference type="RefSeq" id="WP_046907613.1">
    <property type="nucleotide sequence ID" value="NZ_BAAAXG010000013.1"/>
</dbReference>
<keyword evidence="1" id="KW-0560">Oxidoreductase</keyword>
<keyword evidence="2" id="KW-1185">Reference proteome</keyword>
<dbReference type="OrthoDB" id="9777890at2"/>
<keyword evidence="1" id="KW-0223">Dioxygenase</keyword>
<dbReference type="Proteomes" id="UP000265325">
    <property type="component" value="Unassembled WGS sequence"/>
</dbReference>
<dbReference type="AlphaFoldDB" id="A0A2P2GQG6"/>
<accession>A0A2P2GQG6</accession>
<proteinExistence type="predicted"/>
<organism evidence="1 2">
    <name type="scientific">Streptomyces showdoensis</name>
    <dbReference type="NCBI Taxonomy" id="68268"/>
    <lineage>
        <taxon>Bacteria</taxon>
        <taxon>Bacillati</taxon>
        <taxon>Actinomycetota</taxon>
        <taxon>Actinomycetes</taxon>
        <taxon>Kitasatosporales</taxon>
        <taxon>Streptomycetaceae</taxon>
        <taxon>Streptomyces</taxon>
    </lineage>
</organism>
<reference evidence="1 2" key="1">
    <citation type="submission" date="2015-05" db="EMBL/GenBank/DDBJ databases">
        <title>Draft Genome assembly of Streptomyces showdoensis.</title>
        <authorList>
            <person name="Thapa K.K."/>
            <person name="Metsa-Ketela M."/>
        </authorList>
    </citation>
    <scope>NUCLEOTIDE SEQUENCE [LARGE SCALE GENOMIC DNA]</scope>
    <source>
        <strain evidence="1 2">ATCC 15227</strain>
    </source>
</reference>
<dbReference type="Gene3D" id="3.40.50.300">
    <property type="entry name" value="P-loop containing nucleotide triphosphate hydrolases"/>
    <property type="match status" value="1"/>
</dbReference>
<dbReference type="GO" id="GO:0051213">
    <property type="term" value="F:dioxygenase activity"/>
    <property type="evidence" value="ECO:0007669"/>
    <property type="project" value="UniProtKB-KW"/>
</dbReference>
<dbReference type="SUPFAM" id="SSF52540">
    <property type="entry name" value="P-loop containing nucleoside triphosphate hydrolases"/>
    <property type="match status" value="1"/>
</dbReference>
<evidence type="ECO:0000313" key="1">
    <source>
        <dbReference type="EMBL" id="KKZ73754.1"/>
    </source>
</evidence>
<dbReference type="InterPro" id="IPR027417">
    <property type="entry name" value="P-loop_NTPase"/>
</dbReference>
<sequence>MRSLTFVVGTGRSGSTALSRILSAHPEVLSLNEYMASVGSTAFPGHPVGGAEFWRALAEPTPHFAGLLRSGLALPEFLYTRLPGGRYDAVGGIPALSLMVLPHLTDDPDGLLDALAGTVSAWPERSPAAHHRALFDDLCGRLGRTHVVERSGYSTPWAALLRRTFPEARFVHLFRDGPDCALSMSRHVGYRTIIQLREIEDRCGGTPVAELTAEQVRGLPPHLAALLGETFDPALVDDRPLPAAAFGELWSTLVADGVAFMGSLPAERGADLAYEDLLDDPAGELTRLAEFIGVTPDSAWLRDATASLDSGRRGAARTLPAGERTALERACAPGARALATGRGEFRT</sequence>
<dbReference type="EMBL" id="LAQS01000014">
    <property type="protein sequence ID" value="KKZ73754.1"/>
    <property type="molecule type" value="Genomic_DNA"/>
</dbReference>
<comment type="caution">
    <text evidence="1">The sequence shown here is derived from an EMBL/GenBank/DDBJ whole genome shotgun (WGS) entry which is preliminary data.</text>
</comment>
<gene>
    <name evidence="1" type="ORF">VO63_11670</name>
</gene>
<evidence type="ECO:0000313" key="2">
    <source>
        <dbReference type="Proteomes" id="UP000265325"/>
    </source>
</evidence>
<name>A0A2P2GQG6_STREW</name>